<dbReference type="Proteomes" id="UP000216306">
    <property type="component" value="Unassembled WGS sequence"/>
</dbReference>
<accession>A0AB73RRV2</accession>
<evidence type="ECO:0000313" key="1">
    <source>
        <dbReference type="EMBL" id="PAB31416.1"/>
    </source>
</evidence>
<dbReference type="EMBL" id="NIAY01000072">
    <property type="protein sequence ID" value="PAB31416.1"/>
    <property type="molecule type" value="Genomic_DNA"/>
</dbReference>
<reference evidence="1 2" key="1">
    <citation type="submission" date="2017-05" db="EMBL/GenBank/DDBJ databases">
        <title>Comparative genomic of Pseudomonas savastanoi pathovars.</title>
        <authorList>
            <person name="Pintado A."/>
            <person name="Moreno-Perez A."/>
            <person name="Caballo-Ponce E."/>
            <person name="Murillo J."/>
            <person name="Bardaji L."/>
            <person name="Cerboneschi M."/>
            <person name="Rodriguez-Palenzuela P."/>
            <person name="Ramos C."/>
            <person name="Tegli S."/>
        </authorList>
    </citation>
    <scope>NUCLEOTIDE SEQUENCE [LARGE SCALE GENOMIC DNA]</scope>
    <source>
        <strain evidence="1 2">ESC 23</strain>
    </source>
</reference>
<dbReference type="AlphaFoldDB" id="A0AB73RRV2"/>
<sequence length="73" mass="7875">MGTFAMISGHQHSKDLSFAEMMSLKSSSRDRQVDAVYAADPQMLEMAAARAKAALRGNSASIARPQRFSALSN</sequence>
<gene>
    <name evidence="1" type="ORF">CC205_16310</name>
</gene>
<evidence type="ECO:0000313" key="2">
    <source>
        <dbReference type="Proteomes" id="UP000216306"/>
    </source>
</evidence>
<proteinExistence type="predicted"/>
<comment type="caution">
    <text evidence="1">The sequence shown here is derived from an EMBL/GenBank/DDBJ whole genome shotgun (WGS) entry which is preliminary data.</text>
</comment>
<organism evidence="1 2">
    <name type="scientific">Pseudomonas savastanoi pv. nerii</name>
    <dbReference type="NCBI Taxonomy" id="360921"/>
    <lineage>
        <taxon>Bacteria</taxon>
        <taxon>Pseudomonadati</taxon>
        <taxon>Pseudomonadota</taxon>
        <taxon>Gammaproteobacteria</taxon>
        <taxon>Pseudomonadales</taxon>
        <taxon>Pseudomonadaceae</taxon>
        <taxon>Pseudomonas</taxon>
    </lineage>
</organism>
<protein>
    <submittedName>
        <fullName evidence="1">Uncharacterized protein</fullName>
    </submittedName>
</protein>
<name>A0AB73RRV2_PSESS</name>